<evidence type="ECO:0000313" key="1">
    <source>
        <dbReference type="EMBL" id="GAB1313457.1"/>
    </source>
</evidence>
<organism evidence="1 2">
    <name type="scientific">Madurella fahalii</name>
    <dbReference type="NCBI Taxonomy" id="1157608"/>
    <lineage>
        <taxon>Eukaryota</taxon>
        <taxon>Fungi</taxon>
        <taxon>Dikarya</taxon>
        <taxon>Ascomycota</taxon>
        <taxon>Pezizomycotina</taxon>
        <taxon>Sordariomycetes</taxon>
        <taxon>Sordariomycetidae</taxon>
        <taxon>Sordariales</taxon>
        <taxon>Sordariales incertae sedis</taxon>
        <taxon>Madurella</taxon>
    </lineage>
</organism>
<reference evidence="1 2" key="1">
    <citation type="submission" date="2024-09" db="EMBL/GenBank/DDBJ databases">
        <title>Itraconazole resistance in Madurella fahalii resulting from another homologue of gene encoding cytochrome P450 14-alpha sterol demethylase (CYP51).</title>
        <authorList>
            <person name="Yoshioka I."/>
            <person name="Fahal A.H."/>
            <person name="Kaneko S."/>
            <person name="Yaguchi T."/>
        </authorList>
    </citation>
    <scope>NUCLEOTIDE SEQUENCE [LARGE SCALE GENOMIC DNA]</scope>
    <source>
        <strain evidence="1 2">IFM 68171</strain>
    </source>
</reference>
<accession>A0ABQ0G6U6</accession>
<comment type="caution">
    <text evidence="1">The sequence shown here is derived from an EMBL/GenBank/DDBJ whole genome shotgun (WGS) entry which is preliminary data.</text>
</comment>
<protein>
    <submittedName>
        <fullName evidence="1">Uncharacterized protein</fullName>
    </submittedName>
</protein>
<keyword evidence="2" id="KW-1185">Reference proteome</keyword>
<dbReference type="RefSeq" id="XP_070915189.1">
    <property type="nucleotide sequence ID" value="XM_071059088.1"/>
</dbReference>
<proteinExistence type="predicted"/>
<dbReference type="EMBL" id="BAAFSV010000002">
    <property type="protein sequence ID" value="GAB1313457.1"/>
    <property type="molecule type" value="Genomic_DNA"/>
</dbReference>
<dbReference type="Proteomes" id="UP001628179">
    <property type="component" value="Unassembled WGS sequence"/>
</dbReference>
<evidence type="ECO:0000313" key="2">
    <source>
        <dbReference type="Proteomes" id="UP001628179"/>
    </source>
</evidence>
<sequence length="143" mass="15580">MSPPDDLEPPKGLTTKLTTWGTSAIPPMLLTSLITALHLRPLQPLPMLFPPLLVFSSYLTLAGFKIDGAGMTAAWSGMYVLLAARRRPASLRSRFSLGGVVRATAMGLGAANTVSGAYVYATGDRKREEEERREVNRWGVYKD</sequence>
<dbReference type="GeneID" id="98174411"/>
<gene>
    <name evidence="1" type="ORF">MFIFM68171_03667</name>
</gene>
<name>A0ABQ0G6U6_9PEZI</name>